<evidence type="ECO:0000256" key="1">
    <source>
        <dbReference type="ARBA" id="ARBA00023015"/>
    </source>
</evidence>
<keyword evidence="3" id="KW-0804">Transcription</keyword>
<dbReference type="SUPFAM" id="SSF55718">
    <property type="entry name" value="SCP-like"/>
    <property type="match status" value="1"/>
</dbReference>
<dbReference type="EMBL" id="CP159258">
    <property type="protein sequence ID" value="XCG75720.1"/>
    <property type="molecule type" value="Genomic_DNA"/>
</dbReference>
<reference evidence="5" key="1">
    <citation type="submission" date="2024-06" db="EMBL/GenBank/DDBJ databases">
        <title>The Caenorhabditis elegans bacterial microbiome influences microsporidia infection through nutrient limitation and inhibiting parasite invasion.</title>
        <authorList>
            <person name="Tamim El Jarkass H."/>
            <person name="Castelblanco S."/>
            <person name="Kaur M."/>
            <person name="Wan Y.C."/>
            <person name="Ellis A.E."/>
            <person name="Sheldon R.D."/>
            <person name="Lien E.C."/>
            <person name="Burton N.O."/>
            <person name="Wright G.D."/>
            <person name="Reinke A.W."/>
        </authorList>
    </citation>
    <scope>NUCLEOTIDE SEQUENCE</scope>
    <source>
        <strain evidence="5">MYb327</strain>
    </source>
</reference>
<dbReference type="InterPro" id="IPR036390">
    <property type="entry name" value="WH_DNA-bd_sf"/>
</dbReference>
<sequence length="233" mass="26369">MDESYGQFCTVARGAEALCERWTPLVVRELLCGSKRFNELHRGVPRMSTSLLAQRLRHLEEIGVIQRTAAGNVWEYSLTAAGEELRPIIMALGHWGARWIGSRLRDDQLDAGLLMWDVRRFVRIEAFPSRPVIIQFKFRDARPGEQEWWLVVEEGVADLCRDDPGRELTLVVDSSVRALTEVWAGDRTPKEVLQSQELRVDGAVTDAESLWRWLGTSAFAGTRSAAPSPQPNR</sequence>
<evidence type="ECO:0000256" key="2">
    <source>
        <dbReference type="ARBA" id="ARBA00023125"/>
    </source>
</evidence>
<dbReference type="PROSITE" id="PS51118">
    <property type="entry name" value="HTH_HXLR"/>
    <property type="match status" value="1"/>
</dbReference>
<evidence type="ECO:0000313" key="5">
    <source>
        <dbReference type="EMBL" id="XCG75720.1"/>
    </source>
</evidence>
<dbReference type="Gene3D" id="1.10.10.10">
    <property type="entry name" value="Winged helix-like DNA-binding domain superfamily/Winged helix DNA-binding domain"/>
    <property type="match status" value="1"/>
</dbReference>
<organism evidence="5">
    <name type="scientific">Pseudomonas sp. MYb327</name>
    <dbReference type="NCBI Taxonomy" id="2745230"/>
    <lineage>
        <taxon>Bacteria</taxon>
        <taxon>Pseudomonadati</taxon>
        <taxon>Pseudomonadota</taxon>
        <taxon>Gammaproteobacteria</taxon>
        <taxon>Pseudomonadales</taxon>
        <taxon>Pseudomonadaceae</taxon>
        <taxon>Pseudomonas</taxon>
    </lineage>
</organism>
<keyword evidence="1" id="KW-0805">Transcription regulation</keyword>
<dbReference type="InterPro" id="IPR036527">
    <property type="entry name" value="SCP2_sterol-bd_dom_sf"/>
</dbReference>
<dbReference type="Gene3D" id="3.30.1050.10">
    <property type="entry name" value="SCP2 sterol-binding domain"/>
    <property type="match status" value="1"/>
</dbReference>
<dbReference type="Pfam" id="PF01638">
    <property type="entry name" value="HxlR"/>
    <property type="match status" value="1"/>
</dbReference>
<dbReference type="PANTHER" id="PTHR33204:SF18">
    <property type="entry name" value="TRANSCRIPTIONAL REGULATORY PROTEIN"/>
    <property type="match status" value="1"/>
</dbReference>
<protein>
    <submittedName>
        <fullName evidence="5">Helix-turn-helix domain-containing protein</fullName>
    </submittedName>
</protein>
<dbReference type="InterPro" id="IPR036388">
    <property type="entry name" value="WH-like_DNA-bd_sf"/>
</dbReference>
<accession>A0AAU8E5Z1</accession>
<dbReference type="RefSeq" id="WP_339556830.1">
    <property type="nucleotide sequence ID" value="NZ_CP159258.1"/>
</dbReference>
<name>A0AAU8E5Z1_9PSED</name>
<dbReference type="PANTHER" id="PTHR33204">
    <property type="entry name" value="TRANSCRIPTIONAL REGULATOR, MARR FAMILY"/>
    <property type="match status" value="1"/>
</dbReference>
<keyword evidence="2" id="KW-0238">DNA-binding</keyword>
<evidence type="ECO:0000256" key="3">
    <source>
        <dbReference type="ARBA" id="ARBA00023163"/>
    </source>
</evidence>
<dbReference type="InterPro" id="IPR002577">
    <property type="entry name" value="HTH_HxlR"/>
</dbReference>
<evidence type="ECO:0000259" key="4">
    <source>
        <dbReference type="PROSITE" id="PS51118"/>
    </source>
</evidence>
<dbReference type="GO" id="GO:0003677">
    <property type="term" value="F:DNA binding"/>
    <property type="evidence" value="ECO:0007669"/>
    <property type="project" value="UniProtKB-KW"/>
</dbReference>
<feature type="domain" description="HTH hxlR-type" evidence="4">
    <location>
        <begin position="9"/>
        <end position="104"/>
    </location>
</feature>
<dbReference type="AlphaFoldDB" id="A0AAU8E5Z1"/>
<gene>
    <name evidence="5" type="ORF">ABVN21_06460</name>
</gene>
<dbReference type="SUPFAM" id="SSF46785">
    <property type="entry name" value="Winged helix' DNA-binding domain"/>
    <property type="match status" value="1"/>
</dbReference>
<proteinExistence type="predicted"/>